<dbReference type="AlphaFoldDB" id="A0A452V1N6"/>
<protein>
    <submittedName>
        <fullName evidence="2">Uroplakin 3A</fullName>
    </submittedName>
</protein>
<dbReference type="GO" id="GO:0006833">
    <property type="term" value="P:water transport"/>
    <property type="evidence" value="ECO:0007669"/>
    <property type="project" value="TreeGrafter"/>
</dbReference>
<dbReference type="CDD" id="cd09970">
    <property type="entry name" value="UP_IIIa"/>
    <property type="match status" value="1"/>
</dbReference>
<reference evidence="2" key="1">
    <citation type="submission" date="2019-03" db="UniProtKB">
        <authorList>
            <consortium name="Ensembl"/>
        </authorList>
    </citation>
    <scope>IDENTIFICATION</scope>
</reference>
<accession>A0A452V1N6</accession>
<dbReference type="PANTHER" id="PTHR15446:SF17">
    <property type="entry name" value="UROPLAKIN-3A"/>
    <property type="match status" value="1"/>
</dbReference>
<organism evidence="2">
    <name type="scientific">Ursus maritimus</name>
    <name type="common">Polar bear</name>
    <name type="synonym">Thalarctos maritimus</name>
    <dbReference type="NCBI Taxonomy" id="29073"/>
    <lineage>
        <taxon>Eukaryota</taxon>
        <taxon>Metazoa</taxon>
        <taxon>Chordata</taxon>
        <taxon>Craniata</taxon>
        <taxon>Vertebrata</taxon>
        <taxon>Euteleostomi</taxon>
        <taxon>Mammalia</taxon>
        <taxon>Eutheria</taxon>
        <taxon>Laurasiatheria</taxon>
        <taxon>Carnivora</taxon>
        <taxon>Caniformia</taxon>
        <taxon>Ursidae</taxon>
        <taxon>Ursus</taxon>
    </lineage>
</organism>
<dbReference type="InterPro" id="IPR024831">
    <property type="entry name" value="Uroplakin-3"/>
</dbReference>
<dbReference type="GO" id="GO:0005886">
    <property type="term" value="C:plasma membrane"/>
    <property type="evidence" value="ECO:0007669"/>
    <property type="project" value="TreeGrafter"/>
</dbReference>
<gene>
    <name evidence="2" type="primary">UPK3A</name>
</gene>
<name>A0A452V1N6_URSMA</name>
<proteinExistence type="predicted"/>
<dbReference type="OMA" id="ICMLESK"/>
<dbReference type="Ensembl" id="ENSUMAT00000032343.1">
    <property type="protein sequence ID" value="ENSUMAP00000027353.1"/>
    <property type="gene ID" value="ENSUMAG00000019869.1"/>
</dbReference>
<keyword evidence="1" id="KW-0812">Transmembrane</keyword>
<sequence>MPGLEEVEGHFRERFFWASSRREAAWSILGISGPRPISRAGAWDGMGWDGVGWGVLWGEAGDPKKQSSELRDFDAPPQRLDCVGGPSNTVGSHRRGLAGEQQGQICMLESKGLGGGRLVPGVQVKRVELPDWADWVKRCLERQCGSWQLTVWGWRDRAAVRLDCLVLRVGDGWWGQGCCLGLRQIPEMACGEGEPQRLVHPRCTVTVCRHGVGGAQSVPMGVDSSIGAQLLSSPPPLGVNLQPQLASVTFATNNPTLTTVALEKPLCVFDSSAALDGTYEIYLYVLVDLASSRNASVQDGSMIPLSSTFQQTEGGRTGPYKATAFDLTPCSDLPSLDAVGDVARASEILNAYLVRVGANGTCLSDPNFQGLCNPPLSAATEYRFKYVLVNMSTGLVQDQTLWSDPICTSRPTPYAAIDTWPGRRSGGMIVVTSILGSLPFFLLIAFAGAIVLSLLDTGSSDRETTHDSQITQEAVPGSLGTSEAAYTSVNRGPTLARAEVFASKLQD</sequence>
<feature type="transmembrane region" description="Helical" evidence="1">
    <location>
        <begin position="428"/>
        <end position="455"/>
    </location>
</feature>
<keyword evidence="1" id="KW-1133">Transmembrane helix</keyword>
<dbReference type="PANTHER" id="PTHR15446">
    <property type="entry name" value="UROPLAKIN III"/>
    <property type="match status" value="1"/>
</dbReference>
<dbReference type="GO" id="GO:0015840">
    <property type="term" value="P:urea transport"/>
    <property type="evidence" value="ECO:0007669"/>
    <property type="project" value="TreeGrafter"/>
</dbReference>
<keyword evidence="1" id="KW-0472">Membrane</keyword>
<evidence type="ECO:0000313" key="2">
    <source>
        <dbReference type="Ensembl" id="ENSUMAP00000027353"/>
    </source>
</evidence>
<evidence type="ECO:0000256" key="1">
    <source>
        <dbReference type="SAM" id="Phobius"/>
    </source>
</evidence>
<dbReference type="GeneTree" id="ENSGT00940000153392"/>
<dbReference type="InterPro" id="IPR024825">
    <property type="entry name" value="Uroplakin-3a"/>
</dbReference>